<dbReference type="STRING" id="294935.ATN88_23230"/>
<dbReference type="PROSITE" id="PS00198">
    <property type="entry name" value="4FE4S_FER_1"/>
    <property type="match status" value="1"/>
</dbReference>
<dbReference type="PANTHER" id="PTHR30176:SF3">
    <property type="entry name" value="FERREDOXIN-TYPE PROTEIN NAPH"/>
    <property type="match status" value="1"/>
</dbReference>
<dbReference type="Pfam" id="PF12801">
    <property type="entry name" value="Fer4_5"/>
    <property type="match status" value="1"/>
</dbReference>
<feature type="region of interest" description="Disordered" evidence="7">
    <location>
        <begin position="1"/>
        <end position="26"/>
    </location>
</feature>
<dbReference type="SUPFAM" id="SSF54862">
    <property type="entry name" value="4Fe-4S ferredoxins"/>
    <property type="match status" value="1"/>
</dbReference>
<keyword evidence="1" id="KW-0813">Transport</keyword>
<dbReference type="InterPro" id="IPR032879">
    <property type="entry name" value="FixG_C"/>
</dbReference>
<reference evidence="10 11" key="1">
    <citation type="submission" date="2015-11" db="EMBL/GenBank/DDBJ databases">
        <title>Genomic Taxonomy of the Vibrionaceae.</title>
        <authorList>
            <person name="Gomez-Gil B."/>
            <person name="Enciso-Ibarra J."/>
        </authorList>
    </citation>
    <scope>NUCLEOTIDE SEQUENCE [LARGE SCALE GENOMIC DNA]</scope>
    <source>
        <strain evidence="10 11">CAIM 912</strain>
    </source>
</reference>
<dbReference type="GO" id="GO:0005886">
    <property type="term" value="C:plasma membrane"/>
    <property type="evidence" value="ECO:0007669"/>
    <property type="project" value="TreeGrafter"/>
</dbReference>
<keyword evidence="5" id="KW-0408">Iron</keyword>
<dbReference type="Pfam" id="PF13746">
    <property type="entry name" value="Fer4_18"/>
    <property type="match status" value="1"/>
</dbReference>
<feature type="transmembrane region" description="Helical" evidence="8">
    <location>
        <begin position="50"/>
        <end position="66"/>
    </location>
</feature>
<evidence type="ECO:0000256" key="4">
    <source>
        <dbReference type="ARBA" id="ARBA00022982"/>
    </source>
</evidence>
<dbReference type="Pfam" id="PF11614">
    <property type="entry name" value="FixG_C"/>
    <property type="match status" value="1"/>
</dbReference>
<feature type="domain" description="4Fe-4S ferredoxin-type" evidence="9">
    <location>
        <begin position="265"/>
        <end position="293"/>
    </location>
</feature>
<dbReference type="GO" id="GO:0051539">
    <property type="term" value="F:4 iron, 4 sulfur cluster binding"/>
    <property type="evidence" value="ECO:0007669"/>
    <property type="project" value="UniProtKB-KW"/>
</dbReference>
<protein>
    <submittedName>
        <fullName evidence="10">Cytochrome c oxidase accessory protein CcoG</fullName>
    </submittedName>
</protein>
<proteinExistence type="predicted"/>
<feature type="transmembrane region" description="Helical" evidence="8">
    <location>
        <begin position="167"/>
        <end position="187"/>
    </location>
</feature>
<keyword evidence="11" id="KW-1185">Reference proteome</keyword>
<dbReference type="Gene3D" id="3.30.70.20">
    <property type="match status" value="1"/>
</dbReference>
<feature type="transmembrane region" description="Helical" evidence="8">
    <location>
        <begin position="342"/>
        <end position="360"/>
    </location>
</feature>
<dbReference type="Gene3D" id="2.60.40.10">
    <property type="entry name" value="Immunoglobulins"/>
    <property type="match status" value="1"/>
</dbReference>
<dbReference type="PANTHER" id="PTHR30176">
    <property type="entry name" value="FERREDOXIN-TYPE PROTEIN NAPH"/>
    <property type="match status" value="1"/>
</dbReference>
<evidence type="ECO:0000256" key="3">
    <source>
        <dbReference type="ARBA" id="ARBA00022723"/>
    </source>
</evidence>
<dbReference type="InterPro" id="IPR017900">
    <property type="entry name" value="4Fe4S_Fe_S_CS"/>
</dbReference>
<organism evidence="10 11">
    <name type="scientific">Enterovibrio coralii</name>
    <dbReference type="NCBI Taxonomy" id="294935"/>
    <lineage>
        <taxon>Bacteria</taxon>
        <taxon>Pseudomonadati</taxon>
        <taxon>Pseudomonadota</taxon>
        <taxon>Gammaproteobacteria</taxon>
        <taxon>Vibrionales</taxon>
        <taxon>Vibrionaceae</taxon>
        <taxon>Enterovibrio</taxon>
    </lineage>
</organism>
<evidence type="ECO:0000313" key="11">
    <source>
        <dbReference type="Proteomes" id="UP000070529"/>
    </source>
</evidence>
<dbReference type="InterPro" id="IPR017896">
    <property type="entry name" value="4Fe4S_Fe-S-bd"/>
</dbReference>
<keyword evidence="8" id="KW-0812">Transmembrane</keyword>
<dbReference type="EMBL" id="LNTY01000035">
    <property type="protein sequence ID" value="KXF81175.1"/>
    <property type="molecule type" value="Genomic_DNA"/>
</dbReference>
<keyword evidence="2" id="KW-0004">4Fe-4S</keyword>
<keyword evidence="4" id="KW-0249">Electron transport</keyword>
<dbReference type="InterPro" id="IPR013783">
    <property type="entry name" value="Ig-like_fold"/>
</dbReference>
<feature type="compositionally biased region" description="Basic and acidic residues" evidence="7">
    <location>
        <begin position="1"/>
        <end position="18"/>
    </location>
</feature>
<dbReference type="AlphaFoldDB" id="A0A135I6V0"/>
<dbReference type="InterPro" id="IPR014116">
    <property type="entry name" value="Cyt_c_oxidase_cbb3_FixG"/>
</dbReference>
<evidence type="ECO:0000256" key="6">
    <source>
        <dbReference type="ARBA" id="ARBA00023014"/>
    </source>
</evidence>
<evidence type="ECO:0000256" key="8">
    <source>
        <dbReference type="SAM" id="Phobius"/>
    </source>
</evidence>
<evidence type="ECO:0000256" key="5">
    <source>
        <dbReference type="ARBA" id="ARBA00023004"/>
    </source>
</evidence>
<dbReference type="PROSITE" id="PS51379">
    <property type="entry name" value="4FE4S_FER_2"/>
    <property type="match status" value="1"/>
</dbReference>
<evidence type="ECO:0000256" key="2">
    <source>
        <dbReference type="ARBA" id="ARBA00022485"/>
    </source>
</evidence>
<evidence type="ECO:0000313" key="10">
    <source>
        <dbReference type="EMBL" id="KXF81175.1"/>
    </source>
</evidence>
<dbReference type="OrthoDB" id="9811700at2"/>
<dbReference type="RefSeq" id="WP_067417701.1">
    <property type="nucleotide sequence ID" value="NZ_LNTY01000035.1"/>
</dbReference>
<evidence type="ECO:0000256" key="1">
    <source>
        <dbReference type="ARBA" id="ARBA00022448"/>
    </source>
</evidence>
<gene>
    <name evidence="10" type="ORF">ATN88_23230</name>
</gene>
<dbReference type="NCBIfam" id="TIGR02745">
    <property type="entry name" value="ccoG_rdxA_fixG"/>
    <property type="match status" value="1"/>
</dbReference>
<comment type="caution">
    <text evidence="10">The sequence shown here is derived from an EMBL/GenBank/DDBJ whole genome shotgun (WGS) entry which is preliminary data.</text>
</comment>
<feature type="transmembrane region" description="Helical" evidence="8">
    <location>
        <begin position="93"/>
        <end position="114"/>
    </location>
</feature>
<accession>A0A135I6V0</accession>
<keyword evidence="8" id="KW-0472">Membrane</keyword>
<keyword evidence="6" id="KW-0411">Iron-sulfur</keyword>
<keyword evidence="8" id="KW-1133">Transmembrane helix</keyword>
<evidence type="ECO:0000259" key="9">
    <source>
        <dbReference type="PROSITE" id="PS51379"/>
    </source>
</evidence>
<evidence type="ECO:0000256" key="7">
    <source>
        <dbReference type="SAM" id="MobiDB-lite"/>
    </source>
</evidence>
<sequence>MSKDKIDVKDVTPKEFNPKTHKGGGDRFNPSNRIYVRAMSGVYQQLRRKMGWFFMLLFVLTPWIPYGDRQAILIDIGKQQFNFFGTTLWPQDLTLLATLFMIAAFGLFFITTFLGRVWCGYLCPQTVWTFIYIWFEEKLEGSANKRKKQDSMPLTKALLLRKTAKHICWFAVALLTGLTFVGYFVPVKELFVDFFTFNASFWVAFWVLFFSVCTYGNAGWMRSIMCIHMCPYARFQSAMFDKDTFIVGYDTTRGEKRGPRSRKKDPKELGLGDCIDCNLCVQVCPTGIDIRDGLQYECINCGACIDACDETMSKMNYAKGLISYTTEHKLDGHKVDVVRPKLIGYGVVMVAMFGLFFFLFSQVQPMRLDVMRDRTQLFKTNSDGLVENTYTLKILNKTQQPETYSLSVSGLDGIEWYGKKEVTLSAGEIFTLPISLGVDPYELDKPIADITFVLERHSGEDKKSVATESRFISKL</sequence>
<dbReference type="InterPro" id="IPR051684">
    <property type="entry name" value="Electron_Trans/Redox"/>
</dbReference>
<keyword evidence="3" id="KW-0479">Metal-binding</keyword>
<dbReference type="GO" id="GO:0046872">
    <property type="term" value="F:metal ion binding"/>
    <property type="evidence" value="ECO:0007669"/>
    <property type="project" value="UniProtKB-KW"/>
</dbReference>
<feature type="transmembrane region" description="Helical" evidence="8">
    <location>
        <begin position="199"/>
        <end position="218"/>
    </location>
</feature>
<dbReference type="Proteomes" id="UP000070529">
    <property type="component" value="Unassembled WGS sequence"/>
</dbReference>
<name>A0A135I6V0_9GAMM</name>